<dbReference type="Pfam" id="PF16983">
    <property type="entry name" value="MFS_MOT1"/>
    <property type="match status" value="2"/>
</dbReference>
<gene>
    <name evidence="2" type="ORF">SVA_2351</name>
</gene>
<feature type="transmembrane region" description="Helical" evidence="1">
    <location>
        <begin position="351"/>
        <end position="377"/>
    </location>
</feature>
<feature type="transmembrane region" description="Helical" evidence="1">
    <location>
        <begin position="118"/>
        <end position="137"/>
    </location>
</feature>
<keyword evidence="1" id="KW-0472">Membrane</keyword>
<name>A0A1B4VC85_9GAMM</name>
<protein>
    <submittedName>
        <fullName evidence="2">Sulfate transporter</fullName>
    </submittedName>
</protein>
<dbReference type="PANTHER" id="PTHR31970">
    <property type="match status" value="1"/>
</dbReference>
<sequence length="382" mass="39280">MTPEESLRLPRIRYNLGEWAGAFGDLGTLIPFVAGYIVIAGMDAFGVLFSFGLALILAGLFYRVPFPVQPMKAIGAIATTQGASLAITPAAIGAAGLVTGLLWLVLGLTGLGQKMARLVSRPVIGGLILGLGASLMLQGFRLLATQWVLGLAALALTGLLIRRSPAVAMLALLAFGIGAALWLDPTLGEALAAMEPALRLPAFALGALDGQAFVVGALLLALPQAPLTLGNAVVAITHEHNRLFPARPIGERTVSVSTGLMNLGAATLGGVPMCHGAGGLAGHVRFGARTGGAVIILGALLLGLALFYSGSVTTVFRLFPTPVLGVILLYAGFELVRGVRIAGMRRAEHGVLAATAVTALWHVGLAFVVGLALQYLLRPAKT</sequence>
<dbReference type="InterPro" id="IPR031563">
    <property type="entry name" value="MOT1/MOT2"/>
</dbReference>
<dbReference type="GO" id="GO:0015098">
    <property type="term" value="F:molybdate ion transmembrane transporter activity"/>
    <property type="evidence" value="ECO:0007669"/>
    <property type="project" value="InterPro"/>
</dbReference>
<feature type="transmembrane region" description="Helical" evidence="1">
    <location>
        <begin position="318"/>
        <end position="339"/>
    </location>
</feature>
<evidence type="ECO:0000256" key="1">
    <source>
        <dbReference type="SAM" id="Phobius"/>
    </source>
</evidence>
<organism evidence="2 3">
    <name type="scientific">Sulfurifustis variabilis</name>
    <dbReference type="NCBI Taxonomy" id="1675686"/>
    <lineage>
        <taxon>Bacteria</taxon>
        <taxon>Pseudomonadati</taxon>
        <taxon>Pseudomonadota</taxon>
        <taxon>Gammaproteobacteria</taxon>
        <taxon>Acidiferrobacterales</taxon>
        <taxon>Acidiferrobacteraceae</taxon>
        <taxon>Sulfurifustis</taxon>
    </lineage>
</organism>
<evidence type="ECO:0000313" key="3">
    <source>
        <dbReference type="Proteomes" id="UP000218899"/>
    </source>
</evidence>
<dbReference type="KEGG" id="sva:SVA_2351"/>
<evidence type="ECO:0000313" key="2">
    <source>
        <dbReference type="EMBL" id="BAU48901.1"/>
    </source>
</evidence>
<dbReference type="PANTHER" id="PTHR31970:SF9">
    <property type="entry name" value="MOLYBDATE TRANSPORTER 2"/>
    <property type="match status" value="1"/>
</dbReference>
<dbReference type="AlphaFoldDB" id="A0A1B4VC85"/>
<feature type="transmembrane region" description="Helical" evidence="1">
    <location>
        <begin position="84"/>
        <end position="106"/>
    </location>
</feature>
<dbReference type="OrthoDB" id="7361398at2"/>
<feature type="transmembrane region" description="Helical" evidence="1">
    <location>
        <begin position="166"/>
        <end position="183"/>
    </location>
</feature>
<feature type="transmembrane region" description="Helical" evidence="1">
    <location>
        <begin position="293"/>
        <end position="312"/>
    </location>
</feature>
<keyword evidence="1" id="KW-0812">Transmembrane</keyword>
<proteinExistence type="predicted"/>
<dbReference type="EMBL" id="AP014936">
    <property type="protein sequence ID" value="BAU48901.1"/>
    <property type="molecule type" value="Genomic_DNA"/>
</dbReference>
<reference evidence="2 3" key="1">
    <citation type="submission" date="2015-08" db="EMBL/GenBank/DDBJ databases">
        <title>Complete genome sequence of Sulfurifustis variabilis.</title>
        <authorList>
            <person name="Miura A."/>
            <person name="Kojima H."/>
            <person name="Fukui M."/>
        </authorList>
    </citation>
    <scope>NUCLEOTIDE SEQUENCE [LARGE SCALE GENOMIC DNA]</scope>
    <source>
        <strain evidence="3">skN76</strain>
    </source>
</reference>
<accession>A0A1B4VC85</accession>
<dbReference type="Proteomes" id="UP000218899">
    <property type="component" value="Chromosome"/>
</dbReference>
<feature type="transmembrane region" description="Helical" evidence="1">
    <location>
        <begin position="46"/>
        <end position="64"/>
    </location>
</feature>
<feature type="transmembrane region" description="Helical" evidence="1">
    <location>
        <begin position="20"/>
        <end position="39"/>
    </location>
</feature>
<dbReference type="RefSeq" id="WP_096461368.1">
    <property type="nucleotide sequence ID" value="NZ_AP014936.1"/>
</dbReference>
<feature type="transmembrane region" description="Helical" evidence="1">
    <location>
        <begin position="143"/>
        <end position="161"/>
    </location>
</feature>
<keyword evidence="1" id="KW-1133">Transmembrane helix</keyword>
<keyword evidence="3" id="KW-1185">Reference proteome</keyword>